<dbReference type="SMART" id="SM00347">
    <property type="entry name" value="HTH_MARR"/>
    <property type="match status" value="1"/>
</dbReference>
<keyword evidence="2" id="KW-0238">DNA-binding</keyword>
<evidence type="ECO:0000259" key="4">
    <source>
        <dbReference type="PROSITE" id="PS50995"/>
    </source>
</evidence>
<dbReference type="Gene3D" id="1.10.10.10">
    <property type="entry name" value="Winged helix-like DNA-binding domain superfamily/Winged helix DNA-binding domain"/>
    <property type="match status" value="1"/>
</dbReference>
<dbReference type="Pfam" id="PF01047">
    <property type="entry name" value="MarR"/>
    <property type="match status" value="1"/>
</dbReference>
<sequence length="146" mass="15975">MEDTETAQLVDRLMRGIHAGMQARAGTVDTARIGPSGGMILLALADIEPAPVQEVVRRVARDKSQMTRAIKALAEKGLLTRSQCDNDARVCMLRLTDKGQDTVTHLRRTLTEVIDEILAPLDPGDRRQLHDLLSKALSRTPPPACT</sequence>
<dbReference type="EMBL" id="FWFZ01000005">
    <property type="protein sequence ID" value="SLN37295.1"/>
    <property type="molecule type" value="Genomic_DNA"/>
</dbReference>
<evidence type="ECO:0000256" key="2">
    <source>
        <dbReference type="ARBA" id="ARBA00023125"/>
    </source>
</evidence>
<dbReference type="Proteomes" id="UP000193900">
    <property type="component" value="Unassembled WGS sequence"/>
</dbReference>
<evidence type="ECO:0000256" key="3">
    <source>
        <dbReference type="ARBA" id="ARBA00023163"/>
    </source>
</evidence>
<reference evidence="5 6" key="1">
    <citation type="submission" date="2017-03" db="EMBL/GenBank/DDBJ databases">
        <authorList>
            <person name="Afonso C.L."/>
            <person name="Miller P.J."/>
            <person name="Scott M.A."/>
            <person name="Spackman E."/>
            <person name="Goraichik I."/>
            <person name="Dimitrov K.M."/>
            <person name="Suarez D.L."/>
            <person name="Swayne D.E."/>
        </authorList>
    </citation>
    <scope>NUCLEOTIDE SEQUENCE [LARGE SCALE GENOMIC DNA]</scope>
    <source>
        <strain evidence="5 6">CECT 7023</strain>
    </source>
</reference>
<dbReference type="InterPro" id="IPR036390">
    <property type="entry name" value="WH_DNA-bd_sf"/>
</dbReference>
<dbReference type="GO" id="GO:0003700">
    <property type="term" value="F:DNA-binding transcription factor activity"/>
    <property type="evidence" value="ECO:0007669"/>
    <property type="project" value="InterPro"/>
</dbReference>
<dbReference type="SUPFAM" id="SSF46785">
    <property type="entry name" value="Winged helix' DNA-binding domain"/>
    <property type="match status" value="1"/>
</dbReference>
<dbReference type="PANTHER" id="PTHR42756:SF1">
    <property type="entry name" value="TRANSCRIPTIONAL REPRESSOR OF EMRAB OPERON"/>
    <property type="match status" value="1"/>
</dbReference>
<keyword evidence="3" id="KW-0804">Transcription</keyword>
<keyword evidence="1" id="KW-0805">Transcription regulation</keyword>
<dbReference type="OrthoDB" id="7868207at2"/>
<feature type="domain" description="HTH marR-type" evidence="4">
    <location>
        <begin position="3"/>
        <end position="138"/>
    </location>
</feature>
<organism evidence="5 6">
    <name type="scientific">Roseisalinus antarcticus</name>
    <dbReference type="NCBI Taxonomy" id="254357"/>
    <lineage>
        <taxon>Bacteria</taxon>
        <taxon>Pseudomonadati</taxon>
        <taxon>Pseudomonadota</taxon>
        <taxon>Alphaproteobacteria</taxon>
        <taxon>Rhodobacterales</taxon>
        <taxon>Roseobacteraceae</taxon>
        <taxon>Roseisalinus</taxon>
    </lineage>
</organism>
<dbReference type="InterPro" id="IPR036388">
    <property type="entry name" value="WH-like_DNA-bd_sf"/>
</dbReference>
<proteinExistence type="predicted"/>
<accession>A0A1Y5SGP8</accession>
<dbReference type="AlphaFoldDB" id="A0A1Y5SGP8"/>
<evidence type="ECO:0000256" key="1">
    <source>
        <dbReference type="ARBA" id="ARBA00023015"/>
    </source>
</evidence>
<keyword evidence="6" id="KW-1185">Reference proteome</keyword>
<name>A0A1Y5SGP8_9RHOB</name>
<evidence type="ECO:0000313" key="6">
    <source>
        <dbReference type="Proteomes" id="UP000193900"/>
    </source>
</evidence>
<dbReference type="GO" id="GO:0003677">
    <property type="term" value="F:DNA binding"/>
    <property type="evidence" value="ECO:0007669"/>
    <property type="project" value="UniProtKB-KW"/>
</dbReference>
<dbReference type="PRINTS" id="PR00598">
    <property type="entry name" value="HTHMARR"/>
</dbReference>
<dbReference type="PANTHER" id="PTHR42756">
    <property type="entry name" value="TRANSCRIPTIONAL REGULATOR, MARR"/>
    <property type="match status" value="1"/>
</dbReference>
<gene>
    <name evidence="5" type="primary">mexR</name>
    <name evidence="5" type="ORF">ROA7023_01391</name>
</gene>
<evidence type="ECO:0000313" key="5">
    <source>
        <dbReference type="EMBL" id="SLN37295.1"/>
    </source>
</evidence>
<dbReference type="PROSITE" id="PS50995">
    <property type="entry name" value="HTH_MARR_2"/>
    <property type="match status" value="1"/>
</dbReference>
<protein>
    <submittedName>
        <fullName evidence="5">Multidrug resistance operon repressor</fullName>
    </submittedName>
</protein>
<dbReference type="InterPro" id="IPR000835">
    <property type="entry name" value="HTH_MarR-typ"/>
</dbReference>
<dbReference type="RefSeq" id="WP_085878275.1">
    <property type="nucleotide sequence ID" value="NZ_FWFZ01000005.1"/>
</dbReference>